<dbReference type="STRING" id="1121131.SAMN02745229_02174"/>
<dbReference type="GO" id="GO:0006508">
    <property type="term" value="P:proteolysis"/>
    <property type="evidence" value="ECO:0007669"/>
    <property type="project" value="UniProtKB-KW"/>
</dbReference>
<feature type="transmembrane region" description="Helical" evidence="1">
    <location>
        <begin position="90"/>
        <end position="111"/>
    </location>
</feature>
<gene>
    <name evidence="3" type="ORF">SAMN02745229_02174</name>
</gene>
<dbReference type="OrthoDB" id="2233577at2"/>
<feature type="domain" description="CAAX prenyl protease 2/Lysostaphin resistance protein A-like" evidence="2">
    <location>
        <begin position="121"/>
        <end position="221"/>
    </location>
</feature>
<dbReference type="InterPro" id="IPR003675">
    <property type="entry name" value="Rce1/LyrA-like_dom"/>
</dbReference>
<evidence type="ECO:0000259" key="2">
    <source>
        <dbReference type="Pfam" id="PF02517"/>
    </source>
</evidence>
<feature type="transmembrane region" description="Helical" evidence="1">
    <location>
        <begin position="12"/>
        <end position="33"/>
    </location>
</feature>
<dbReference type="Pfam" id="PF02517">
    <property type="entry name" value="Rce1-like"/>
    <property type="match status" value="1"/>
</dbReference>
<feature type="transmembrane region" description="Helical" evidence="1">
    <location>
        <begin position="159"/>
        <end position="177"/>
    </location>
</feature>
<keyword evidence="3" id="KW-0645">Protease</keyword>
<feature type="transmembrane region" description="Helical" evidence="1">
    <location>
        <begin position="117"/>
        <end position="138"/>
    </location>
</feature>
<dbReference type="EMBL" id="FQXK01000017">
    <property type="protein sequence ID" value="SHI22345.1"/>
    <property type="molecule type" value="Genomic_DNA"/>
</dbReference>
<reference evidence="4" key="1">
    <citation type="submission" date="2016-11" db="EMBL/GenBank/DDBJ databases">
        <authorList>
            <person name="Varghese N."/>
            <person name="Submissions S."/>
        </authorList>
    </citation>
    <scope>NUCLEOTIDE SEQUENCE [LARGE SCALE GENOMIC DNA]</scope>
    <source>
        <strain evidence="4">DSM 3071</strain>
    </source>
</reference>
<dbReference type="GeneID" id="89509662"/>
<feature type="transmembrane region" description="Helical" evidence="1">
    <location>
        <begin position="53"/>
        <end position="78"/>
    </location>
</feature>
<accession>A0A1M5ZDL6</accession>
<evidence type="ECO:0000313" key="4">
    <source>
        <dbReference type="Proteomes" id="UP000184278"/>
    </source>
</evidence>
<feature type="transmembrane region" description="Helical" evidence="1">
    <location>
        <begin position="244"/>
        <end position="261"/>
    </location>
</feature>
<keyword evidence="1" id="KW-0812">Transmembrane</keyword>
<dbReference type="AlphaFoldDB" id="A0A1M5ZDL6"/>
<feature type="transmembrane region" description="Helical" evidence="1">
    <location>
        <begin position="183"/>
        <end position="204"/>
    </location>
</feature>
<sequence length="279" mass="29937">MTKKHSVLDHPIIGYFVLLIFVMAFSSIGASLIDEPLSKVIPGYAREMSGFGITATYASGIGAAIGVILAAIIFTLWFRPDFKGVLGGKGFLWGIVVMLPFLLADYAGAAIDIHTFGLGNALVAFLSALSPGFTEEAAFRGLGIANYMRTIKSEKQIKAIFWLSTLLFAGVHITNIFSAGNPVAGIFQVVYCVGVGAIFGAVYLRTANLWVVMIAHFTLDFAGLINGYYSSTGGLSTQLVASDWVNLAVSAIGIVTALILLSPKHYPQIMGLWKEKWSR</sequence>
<protein>
    <submittedName>
        <fullName evidence="3">CAAX protease self-immunity</fullName>
    </submittedName>
</protein>
<keyword evidence="3" id="KW-0378">Hydrolase</keyword>
<proteinExistence type="predicted"/>
<organism evidence="3 4">
    <name type="scientific">Butyrivibrio fibrisolvens DSM 3071</name>
    <dbReference type="NCBI Taxonomy" id="1121131"/>
    <lineage>
        <taxon>Bacteria</taxon>
        <taxon>Bacillati</taxon>
        <taxon>Bacillota</taxon>
        <taxon>Clostridia</taxon>
        <taxon>Lachnospirales</taxon>
        <taxon>Lachnospiraceae</taxon>
        <taxon>Butyrivibrio</taxon>
    </lineage>
</organism>
<dbReference type="RefSeq" id="WP_073387698.1">
    <property type="nucleotide sequence ID" value="NZ_FQXK01000017.1"/>
</dbReference>
<keyword evidence="4" id="KW-1185">Reference proteome</keyword>
<evidence type="ECO:0000313" key="3">
    <source>
        <dbReference type="EMBL" id="SHI22345.1"/>
    </source>
</evidence>
<name>A0A1M5ZDL6_BUTFI</name>
<keyword evidence="1" id="KW-0472">Membrane</keyword>
<evidence type="ECO:0000256" key="1">
    <source>
        <dbReference type="SAM" id="Phobius"/>
    </source>
</evidence>
<keyword evidence="1" id="KW-1133">Transmembrane helix</keyword>
<dbReference type="Proteomes" id="UP000184278">
    <property type="component" value="Unassembled WGS sequence"/>
</dbReference>
<dbReference type="GO" id="GO:0080120">
    <property type="term" value="P:CAAX-box protein maturation"/>
    <property type="evidence" value="ECO:0007669"/>
    <property type="project" value="UniProtKB-ARBA"/>
</dbReference>
<dbReference type="GO" id="GO:0004175">
    <property type="term" value="F:endopeptidase activity"/>
    <property type="evidence" value="ECO:0007669"/>
    <property type="project" value="UniProtKB-ARBA"/>
</dbReference>
<feature type="transmembrane region" description="Helical" evidence="1">
    <location>
        <begin position="209"/>
        <end position="229"/>
    </location>
</feature>